<dbReference type="InterPro" id="IPR014710">
    <property type="entry name" value="RmlC-like_jellyroll"/>
</dbReference>
<dbReference type="CDD" id="cd02209">
    <property type="entry name" value="cupin_XRE_C"/>
    <property type="match status" value="1"/>
</dbReference>
<dbReference type="SUPFAM" id="SSF47413">
    <property type="entry name" value="lambda repressor-like DNA-binding domains"/>
    <property type="match status" value="1"/>
</dbReference>
<dbReference type="InterPro" id="IPR013096">
    <property type="entry name" value="Cupin_2"/>
</dbReference>
<dbReference type="EMBL" id="JAEHOH010000001">
    <property type="protein sequence ID" value="MBK0417484.1"/>
    <property type="molecule type" value="Genomic_DNA"/>
</dbReference>
<evidence type="ECO:0000313" key="4">
    <source>
        <dbReference type="EMBL" id="MBK0417484.1"/>
    </source>
</evidence>
<evidence type="ECO:0000256" key="2">
    <source>
        <dbReference type="SAM" id="MobiDB-lite"/>
    </source>
</evidence>
<dbReference type="PANTHER" id="PTHR46797:SF1">
    <property type="entry name" value="METHYLPHOSPHONATE SYNTHASE"/>
    <property type="match status" value="1"/>
</dbReference>
<dbReference type="PROSITE" id="PS50943">
    <property type="entry name" value="HTH_CROC1"/>
    <property type="match status" value="1"/>
</dbReference>
<gene>
    <name evidence="4" type="ORF">JD276_00325</name>
</gene>
<dbReference type="AlphaFoldDB" id="A0A934USN4"/>
<proteinExistence type="predicted"/>
<reference evidence="4" key="1">
    <citation type="submission" date="2020-12" db="EMBL/GenBank/DDBJ databases">
        <title>Leucobacter sp. CAS1, isolated from Chromium sludge.</title>
        <authorList>
            <person name="Xu Z."/>
        </authorList>
    </citation>
    <scope>NUCLEOTIDE SEQUENCE</scope>
    <source>
        <strain evidence="4">CSA1</strain>
    </source>
</reference>
<dbReference type="InterPro" id="IPR011051">
    <property type="entry name" value="RmlC_Cupin_sf"/>
</dbReference>
<comment type="caution">
    <text evidence="4">The sequence shown here is derived from an EMBL/GenBank/DDBJ whole genome shotgun (WGS) entry which is preliminary data.</text>
</comment>
<dbReference type="CDD" id="cd00093">
    <property type="entry name" value="HTH_XRE"/>
    <property type="match status" value="1"/>
</dbReference>
<feature type="domain" description="HTH cro/C1-type" evidence="3">
    <location>
        <begin position="25"/>
        <end position="79"/>
    </location>
</feature>
<evidence type="ECO:0000313" key="5">
    <source>
        <dbReference type="Proteomes" id="UP000608530"/>
    </source>
</evidence>
<dbReference type="GO" id="GO:0005829">
    <property type="term" value="C:cytosol"/>
    <property type="evidence" value="ECO:0007669"/>
    <property type="project" value="TreeGrafter"/>
</dbReference>
<dbReference type="SMART" id="SM00530">
    <property type="entry name" value="HTH_XRE"/>
    <property type="match status" value="1"/>
</dbReference>
<dbReference type="Pfam" id="PF07883">
    <property type="entry name" value="Cupin_2"/>
    <property type="match status" value="1"/>
</dbReference>
<name>A0A934USN4_9MICO</name>
<evidence type="ECO:0000256" key="1">
    <source>
        <dbReference type="ARBA" id="ARBA00023125"/>
    </source>
</evidence>
<dbReference type="InterPro" id="IPR010982">
    <property type="entry name" value="Lambda_DNA-bd_dom_sf"/>
</dbReference>
<dbReference type="Gene3D" id="1.10.260.40">
    <property type="entry name" value="lambda repressor-like DNA-binding domains"/>
    <property type="match status" value="1"/>
</dbReference>
<dbReference type="GO" id="GO:0003700">
    <property type="term" value="F:DNA-binding transcription factor activity"/>
    <property type="evidence" value="ECO:0007669"/>
    <property type="project" value="TreeGrafter"/>
</dbReference>
<dbReference type="RefSeq" id="WP_200112621.1">
    <property type="nucleotide sequence ID" value="NZ_JAEHOH010000001.1"/>
</dbReference>
<dbReference type="GO" id="GO:0003677">
    <property type="term" value="F:DNA binding"/>
    <property type="evidence" value="ECO:0007669"/>
    <property type="project" value="UniProtKB-KW"/>
</dbReference>
<dbReference type="Pfam" id="PF01381">
    <property type="entry name" value="HTH_3"/>
    <property type="match status" value="1"/>
</dbReference>
<dbReference type="Proteomes" id="UP000608530">
    <property type="component" value="Unassembled WGS sequence"/>
</dbReference>
<keyword evidence="1" id="KW-0238">DNA-binding</keyword>
<protein>
    <submittedName>
        <fullName evidence="4">Cupin domain-containing protein</fullName>
    </submittedName>
</protein>
<keyword evidence="5" id="KW-1185">Reference proteome</keyword>
<organism evidence="4 5">
    <name type="scientific">Leucobacter chromiisoli</name>
    <dbReference type="NCBI Taxonomy" id="2796471"/>
    <lineage>
        <taxon>Bacteria</taxon>
        <taxon>Bacillati</taxon>
        <taxon>Actinomycetota</taxon>
        <taxon>Actinomycetes</taxon>
        <taxon>Micrococcales</taxon>
        <taxon>Microbacteriaceae</taxon>
        <taxon>Leucobacter</taxon>
    </lineage>
</organism>
<dbReference type="InterPro" id="IPR001387">
    <property type="entry name" value="Cro/C1-type_HTH"/>
</dbReference>
<accession>A0A934USN4</accession>
<evidence type="ECO:0000259" key="3">
    <source>
        <dbReference type="PROSITE" id="PS50943"/>
    </source>
</evidence>
<dbReference type="Gene3D" id="2.60.120.10">
    <property type="entry name" value="Jelly Rolls"/>
    <property type="match status" value="1"/>
</dbReference>
<sequence length="204" mass="22046">MSLQAPDPDPRHSPQSGEVEIGPRIRELREASGMSLRGLARASGLSVGFLSQVERGISSIALSSLRAVADALGHPMSELFETEGPPSPDDDSIIFTLMRGSERKRSVVSGGRHYEMLSARAPGLILEPMLVYIEPGGVEEPPVSHAGEEFAYVLSGRLVYEVAGEEHLLEPGDSLYLRSNTPHAMRNDGTETCVVVSVVTPRHY</sequence>
<dbReference type="PANTHER" id="PTHR46797">
    <property type="entry name" value="HTH-TYPE TRANSCRIPTIONAL REGULATOR"/>
    <property type="match status" value="1"/>
</dbReference>
<feature type="region of interest" description="Disordered" evidence="2">
    <location>
        <begin position="1"/>
        <end position="24"/>
    </location>
</feature>
<dbReference type="InterPro" id="IPR050807">
    <property type="entry name" value="TransReg_Diox_bact_type"/>
</dbReference>
<dbReference type="SUPFAM" id="SSF51182">
    <property type="entry name" value="RmlC-like cupins"/>
    <property type="match status" value="1"/>
</dbReference>